<organism evidence="2 3">
    <name type="scientific">Microbulbifer yueqingensis</name>
    <dbReference type="NCBI Taxonomy" id="658219"/>
    <lineage>
        <taxon>Bacteria</taxon>
        <taxon>Pseudomonadati</taxon>
        <taxon>Pseudomonadota</taxon>
        <taxon>Gammaproteobacteria</taxon>
        <taxon>Cellvibrionales</taxon>
        <taxon>Microbulbiferaceae</taxon>
        <taxon>Microbulbifer</taxon>
    </lineage>
</organism>
<evidence type="ECO:0000313" key="3">
    <source>
        <dbReference type="Proteomes" id="UP000199305"/>
    </source>
</evidence>
<accession>A0A1G8VZN5</accession>
<dbReference type="STRING" id="658219.SAMN05216212_0808"/>
<name>A0A1G8VZN5_9GAMM</name>
<dbReference type="AlphaFoldDB" id="A0A1G8VZN5"/>
<evidence type="ECO:0000313" key="2">
    <source>
        <dbReference type="EMBL" id="SDJ71564.1"/>
    </source>
</evidence>
<feature type="region of interest" description="Disordered" evidence="1">
    <location>
        <begin position="106"/>
        <end position="125"/>
    </location>
</feature>
<dbReference type="Proteomes" id="UP000199305">
    <property type="component" value="Unassembled WGS sequence"/>
</dbReference>
<dbReference type="EMBL" id="FNFH01000001">
    <property type="protein sequence ID" value="SDJ71564.1"/>
    <property type="molecule type" value="Genomic_DNA"/>
</dbReference>
<evidence type="ECO:0000256" key="1">
    <source>
        <dbReference type="SAM" id="MobiDB-lite"/>
    </source>
</evidence>
<keyword evidence="3" id="KW-1185">Reference proteome</keyword>
<reference evidence="3" key="1">
    <citation type="submission" date="2016-10" db="EMBL/GenBank/DDBJ databases">
        <authorList>
            <person name="Varghese N."/>
            <person name="Submissions S."/>
        </authorList>
    </citation>
    <scope>NUCLEOTIDE SEQUENCE [LARGE SCALE GENOMIC DNA]</scope>
    <source>
        <strain evidence="3">CGMCC 1.10658</strain>
    </source>
</reference>
<gene>
    <name evidence="2" type="ORF">SAMN05216212_0808</name>
</gene>
<proteinExistence type="predicted"/>
<dbReference type="RefSeq" id="WP_091508558.1">
    <property type="nucleotide sequence ID" value="NZ_FNFH01000001.1"/>
</dbReference>
<sequence>MTILLTLLISFAVFALIFWGLMHMRTPRFRVEREDFVRGLEDVITGQADDNEWRVLTGYPMRHDPELERLRLKCLEIEEEEYTGRMPYLFTDAGLERLREVREQLLTDGAGDDTGTAESDKKPKL</sequence>
<dbReference type="OrthoDB" id="6120993at2"/>
<protein>
    <submittedName>
        <fullName evidence="2">Uncharacterized protein</fullName>
    </submittedName>
</protein>